<evidence type="ECO:0000313" key="3">
    <source>
        <dbReference type="Proteomes" id="UP000229095"/>
    </source>
</evidence>
<accession>A0A2M9H916</accession>
<evidence type="ECO:0000313" key="2">
    <source>
        <dbReference type="EMBL" id="PJM73318.1"/>
    </source>
</evidence>
<feature type="transmembrane region" description="Helical" evidence="1">
    <location>
        <begin position="34"/>
        <end position="53"/>
    </location>
</feature>
<keyword evidence="1" id="KW-0472">Membrane</keyword>
<dbReference type="Proteomes" id="UP000229095">
    <property type="component" value="Unassembled WGS sequence"/>
</dbReference>
<proteinExistence type="predicted"/>
<dbReference type="OrthoDB" id="5196985at2"/>
<feature type="transmembrane region" description="Helical" evidence="1">
    <location>
        <begin position="65"/>
        <end position="88"/>
    </location>
</feature>
<name>A0A2M9H916_9BIFI</name>
<protein>
    <submittedName>
        <fullName evidence="2">Uncharacterized protein</fullName>
    </submittedName>
</protein>
<comment type="caution">
    <text evidence="2">The sequence shown here is derived from an EMBL/GenBank/DDBJ whole genome shotgun (WGS) entry which is preliminary data.</text>
</comment>
<dbReference type="RefSeq" id="WP_100510608.1">
    <property type="nucleotide sequence ID" value="NZ_PEBI01000002.1"/>
</dbReference>
<keyword evidence="3" id="KW-1185">Reference proteome</keyword>
<reference evidence="2 3" key="1">
    <citation type="submission" date="2017-10" db="EMBL/GenBank/DDBJ databases">
        <title>Draft genome sequences of strains TRE 1, TRE 9, TRE H and TRI 7, isolated from tamarins, belonging to four potential novel Bifidobacterium species.</title>
        <authorList>
            <person name="Mattarelli P."/>
            <person name="Modesto M."/>
            <person name="Puglisi E."/>
            <person name="Morelli L."/>
            <person name="Spezio C."/>
            <person name="Bonetti A."/>
            <person name="Sandri C."/>
        </authorList>
    </citation>
    <scope>NUCLEOTIDE SEQUENCE [LARGE SCALE GENOMIC DNA]</scope>
    <source>
        <strain evidence="3">TRE1</strain>
    </source>
</reference>
<gene>
    <name evidence="2" type="ORF">CS006_04565</name>
</gene>
<organism evidence="2 3">
    <name type="scientific">Bifidobacterium primatium</name>
    <dbReference type="NCBI Taxonomy" id="2045438"/>
    <lineage>
        <taxon>Bacteria</taxon>
        <taxon>Bacillati</taxon>
        <taxon>Actinomycetota</taxon>
        <taxon>Actinomycetes</taxon>
        <taxon>Bifidobacteriales</taxon>
        <taxon>Bifidobacteriaceae</taxon>
        <taxon>Bifidobacterium</taxon>
    </lineage>
</organism>
<sequence length="116" mass="12139">MAEDTKAGASGKGLLTQAEKDQAVKAARRNDLRLLIGVLFVIYGVIVTIVGIADPAADVAKTGGIAINLWTGIGMLVIGVLFLVWNFVRPLAAEDIIASAEASAAKAQIQHEGRKD</sequence>
<evidence type="ECO:0000256" key="1">
    <source>
        <dbReference type="SAM" id="Phobius"/>
    </source>
</evidence>
<dbReference type="AlphaFoldDB" id="A0A2M9H916"/>
<keyword evidence="1" id="KW-0812">Transmembrane</keyword>
<dbReference type="EMBL" id="PEBI01000002">
    <property type="protein sequence ID" value="PJM73318.1"/>
    <property type="molecule type" value="Genomic_DNA"/>
</dbReference>
<keyword evidence="1" id="KW-1133">Transmembrane helix</keyword>